<evidence type="ECO:0000313" key="2">
    <source>
        <dbReference type="EMBL" id="KAF2446368.1"/>
    </source>
</evidence>
<name>A0A9P4PN81_9PLEO</name>
<organism evidence="2 3">
    <name type="scientific">Karstenula rhodostoma CBS 690.94</name>
    <dbReference type="NCBI Taxonomy" id="1392251"/>
    <lineage>
        <taxon>Eukaryota</taxon>
        <taxon>Fungi</taxon>
        <taxon>Dikarya</taxon>
        <taxon>Ascomycota</taxon>
        <taxon>Pezizomycotina</taxon>
        <taxon>Dothideomycetes</taxon>
        <taxon>Pleosporomycetidae</taxon>
        <taxon>Pleosporales</taxon>
        <taxon>Massarineae</taxon>
        <taxon>Didymosphaeriaceae</taxon>
        <taxon>Karstenula</taxon>
    </lineage>
</organism>
<dbReference type="Proteomes" id="UP000799764">
    <property type="component" value="Unassembled WGS sequence"/>
</dbReference>
<protein>
    <submittedName>
        <fullName evidence="2">Uncharacterized protein</fullName>
    </submittedName>
</protein>
<feature type="region of interest" description="Disordered" evidence="1">
    <location>
        <begin position="249"/>
        <end position="274"/>
    </location>
</feature>
<reference evidence="2" key="1">
    <citation type="journal article" date="2020" name="Stud. Mycol.">
        <title>101 Dothideomycetes genomes: a test case for predicting lifestyles and emergence of pathogens.</title>
        <authorList>
            <person name="Haridas S."/>
            <person name="Albert R."/>
            <person name="Binder M."/>
            <person name="Bloem J."/>
            <person name="Labutti K."/>
            <person name="Salamov A."/>
            <person name="Andreopoulos B."/>
            <person name="Baker S."/>
            <person name="Barry K."/>
            <person name="Bills G."/>
            <person name="Bluhm B."/>
            <person name="Cannon C."/>
            <person name="Castanera R."/>
            <person name="Culley D."/>
            <person name="Daum C."/>
            <person name="Ezra D."/>
            <person name="Gonzalez J."/>
            <person name="Henrissat B."/>
            <person name="Kuo A."/>
            <person name="Liang C."/>
            <person name="Lipzen A."/>
            <person name="Lutzoni F."/>
            <person name="Magnuson J."/>
            <person name="Mondo S."/>
            <person name="Nolan M."/>
            <person name="Ohm R."/>
            <person name="Pangilinan J."/>
            <person name="Park H.-J."/>
            <person name="Ramirez L."/>
            <person name="Alfaro M."/>
            <person name="Sun H."/>
            <person name="Tritt A."/>
            <person name="Yoshinaga Y."/>
            <person name="Zwiers L.-H."/>
            <person name="Turgeon B."/>
            <person name="Goodwin S."/>
            <person name="Spatafora J."/>
            <person name="Crous P."/>
            <person name="Grigoriev I."/>
        </authorList>
    </citation>
    <scope>NUCLEOTIDE SEQUENCE</scope>
    <source>
        <strain evidence="2">CBS 690.94</strain>
    </source>
</reference>
<dbReference type="OrthoDB" id="3784817at2759"/>
<evidence type="ECO:0000256" key="1">
    <source>
        <dbReference type="SAM" id="MobiDB-lite"/>
    </source>
</evidence>
<keyword evidence="3" id="KW-1185">Reference proteome</keyword>
<feature type="compositionally biased region" description="Low complexity" evidence="1">
    <location>
        <begin position="251"/>
        <end position="267"/>
    </location>
</feature>
<gene>
    <name evidence="2" type="ORF">P171DRAFT_519891</name>
</gene>
<comment type="caution">
    <text evidence="2">The sequence shown here is derived from an EMBL/GenBank/DDBJ whole genome shotgun (WGS) entry which is preliminary data.</text>
</comment>
<proteinExistence type="predicted"/>
<dbReference type="AlphaFoldDB" id="A0A9P4PN81"/>
<dbReference type="EMBL" id="MU001498">
    <property type="protein sequence ID" value="KAF2446368.1"/>
    <property type="molecule type" value="Genomic_DNA"/>
</dbReference>
<sequence>MDAQIMGKFFREVFEQHGTSLKPELPDEFMSNERGITITNKNVCSTIRQFWHTRWPKGDDAMTCSQYTPEWSTRMSWYSYRDESIIEKTLFSASELIDNLREVVLLAKYLNTPKIAKAFKEVSSRISTRLMELEDGISGKPAHIRQTDDYWFKKNDDEALKDKPTGKYRSLGLSEKWDTFIYGLVRHRTQAMHTLQMKYFHDLETQYREMKTWKSYKALPRRPRALLEKRMMDLRNEIDVKIHVDGLVSRPAHMPPSSGSGSPNASPRRASTGT</sequence>
<evidence type="ECO:0000313" key="3">
    <source>
        <dbReference type="Proteomes" id="UP000799764"/>
    </source>
</evidence>
<accession>A0A9P4PN81</accession>